<evidence type="ECO:0000313" key="2">
    <source>
        <dbReference type="Proteomes" id="UP001652660"/>
    </source>
</evidence>
<sequence>MTDILERLAERQGPRPLNQPEGQDRGKDRALERFLKFNLPKFTGEPDPDAAENWLERMTNIFIALNYTEDRRVNFATFQFKRVARAWWDLIRGKWERVQTPWTWENFTSEFNEKFLPPLVQEKRKDEFIKLRQGSSSVAEYEGKFIKLSKYAPELVTNEQKRIRRFVQGLNVEIQEGLAAVQISMFTKVLGKAQRVESARLQVKDFYAK</sequence>
<feature type="domain" description="Retrotransposon gag" evidence="1">
    <location>
        <begin position="75"/>
        <end position="171"/>
    </location>
</feature>
<reference evidence="3" key="2">
    <citation type="submission" date="2025-08" db="UniProtKB">
        <authorList>
            <consortium name="RefSeq"/>
        </authorList>
    </citation>
    <scope>IDENTIFICATION</scope>
    <source>
        <tissue evidence="3">Leaves</tissue>
    </source>
</reference>
<dbReference type="InterPro" id="IPR005162">
    <property type="entry name" value="Retrotrans_gag_dom"/>
</dbReference>
<dbReference type="OrthoDB" id="2272416at2759"/>
<dbReference type="PANTHER" id="PTHR34482:SF36">
    <property type="entry name" value="RETROTRANSPOSON GAG DOMAIN-CONTAINING PROTEIN"/>
    <property type="match status" value="1"/>
</dbReference>
<dbReference type="Proteomes" id="UP001652660">
    <property type="component" value="Chromosome 4c"/>
</dbReference>
<accession>A0A6P6X3J4</accession>
<protein>
    <recommendedName>
        <fullName evidence="1">Retrotransposon gag domain-containing protein</fullName>
    </recommendedName>
</protein>
<evidence type="ECO:0000313" key="3">
    <source>
        <dbReference type="RefSeq" id="XP_027122175.1"/>
    </source>
</evidence>
<keyword evidence="2" id="KW-1185">Reference proteome</keyword>
<gene>
    <name evidence="3" type="primary">LOC113739130</name>
</gene>
<dbReference type="GeneID" id="113739130"/>
<dbReference type="RefSeq" id="XP_027122175.1">
    <property type="nucleotide sequence ID" value="XM_027266374.1"/>
</dbReference>
<dbReference type="Pfam" id="PF03732">
    <property type="entry name" value="Retrotrans_gag"/>
    <property type="match status" value="1"/>
</dbReference>
<reference evidence="2" key="1">
    <citation type="journal article" date="2025" name="Foods">
        <title>Unveiling the Microbial Signatures of Arabica Coffee Cherries: Insights into Ripeness Specific Diversity, Functional Traits, and Implications for Quality and Safety.</title>
        <authorList>
            <consortium name="RefSeq"/>
            <person name="Tenea G.N."/>
            <person name="Cifuentes V."/>
            <person name="Reyes P."/>
            <person name="Cevallos-Vallejos M."/>
        </authorList>
    </citation>
    <scope>NUCLEOTIDE SEQUENCE [LARGE SCALE GENOMIC DNA]</scope>
</reference>
<evidence type="ECO:0000259" key="1">
    <source>
        <dbReference type="Pfam" id="PF03732"/>
    </source>
</evidence>
<dbReference type="PANTHER" id="PTHR34482">
    <property type="entry name" value="DNA DAMAGE-INDUCIBLE PROTEIN 1-LIKE"/>
    <property type="match status" value="1"/>
</dbReference>
<organism evidence="2 3">
    <name type="scientific">Coffea arabica</name>
    <name type="common">Arabian coffee</name>
    <dbReference type="NCBI Taxonomy" id="13443"/>
    <lineage>
        <taxon>Eukaryota</taxon>
        <taxon>Viridiplantae</taxon>
        <taxon>Streptophyta</taxon>
        <taxon>Embryophyta</taxon>
        <taxon>Tracheophyta</taxon>
        <taxon>Spermatophyta</taxon>
        <taxon>Magnoliopsida</taxon>
        <taxon>eudicotyledons</taxon>
        <taxon>Gunneridae</taxon>
        <taxon>Pentapetalae</taxon>
        <taxon>asterids</taxon>
        <taxon>lamiids</taxon>
        <taxon>Gentianales</taxon>
        <taxon>Rubiaceae</taxon>
        <taxon>Ixoroideae</taxon>
        <taxon>Gardenieae complex</taxon>
        <taxon>Bertiereae - Coffeeae clade</taxon>
        <taxon>Coffeeae</taxon>
        <taxon>Coffea</taxon>
    </lineage>
</organism>
<name>A0A6P6X3J4_COFAR</name>
<dbReference type="AlphaFoldDB" id="A0A6P6X3J4"/>
<proteinExistence type="predicted"/>